<comment type="caution">
    <text evidence="3">The sequence shown here is derived from an EMBL/GenBank/DDBJ whole genome shotgun (WGS) entry which is preliminary data.</text>
</comment>
<dbReference type="EMBL" id="CAVLEF010000281">
    <property type="protein sequence ID" value="CAK1556032.1"/>
    <property type="molecule type" value="Genomic_DNA"/>
</dbReference>
<protein>
    <recommendedName>
        <fullName evidence="2">Transferrin-like domain-containing protein</fullName>
    </recommendedName>
</protein>
<dbReference type="InterPro" id="IPR001156">
    <property type="entry name" value="Transferrin-like_dom"/>
</dbReference>
<accession>A0AAV1K6F4</accession>
<dbReference type="PANTHER" id="PTHR11485">
    <property type="entry name" value="TRANSFERRIN"/>
    <property type="match status" value="1"/>
</dbReference>
<proteinExistence type="predicted"/>
<dbReference type="GO" id="GO:0005886">
    <property type="term" value="C:plasma membrane"/>
    <property type="evidence" value="ECO:0007669"/>
    <property type="project" value="TreeGrafter"/>
</dbReference>
<dbReference type="Gene3D" id="3.40.190.10">
    <property type="entry name" value="Periplasmic binding protein-like II"/>
    <property type="match status" value="3"/>
</dbReference>
<dbReference type="CDD" id="cd13529">
    <property type="entry name" value="PBP2_transferrin"/>
    <property type="match status" value="1"/>
</dbReference>
<feature type="domain" description="Transferrin-like" evidence="2">
    <location>
        <begin position="379"/>
        <end position="725"/>
    </location>
</feature>
<dbReference type="SUPFAM" id="SSF53850">
    <property type="entry name" value="Periplasmic binding protein-like II"/>
    <property type="match status" value="2"/>
</dbReference>
<sequence>MGVKLFYLLSVIVAVSAQGYRVCIPTSQPVLCQSLDKDGSQAVCEPVESKIDCAIKLSRGDADLGVFSEEEMVLLSQEKSSTVRVVGSVRDAFRNEPFAFESVAVVQATHTGGLEGLRGGRYCHPGLDEPDLRWSPRVLKTLEKVAAGTDRCPDANMNGKTAEELEVETLSQFFSSACRPGPWSANETVDLDLKSRYQSLCSLCGENAGCSRYTIDMGVNINNVNNNNRHIQALECLRREESKGVAYVAWQHVREYFTIRNPQVTTSFALLCPDGSLQILTREAVSQTTAPCSFVKQPWRALVAAEARSPEIQNQLKLWWPNGASPGGNIWTAVLFSAIVGGNNVRVNFEDALPNPIVYASPLRNITAQDASPSCVPARRWCTISSLEHAKCTWLQLAVHTLGIEPAISCQQRLSSFDCLRDIKDNTADFIATPANYGYIARQRYGLSSVKLVQNSRNDPRAFSRVATLLKATTASSEITRFENLRGKKACFPEFGGISYLSFVRAAHEREVISPSECDYARAVGEFFTGACAPGALNASHAIASSDYDVTPLCSLCKPANATFNVSSICTYDSSNKYYGNSGAVACLADPEADVAFVELENIDVNLRAAGLDASQIRVLCRNNTLAMSVGVTVDSNCLLADVVDSEVLSRRNDPLLNSLNALLDALDLHFGYNAVTSTQLINLAMYSPFDGVNDLLFRNTAVGLSEPSSVTANEPARNYNELFQHLDSCTSSAPPVPGLGSRNFYSYVTFIIMAVMTRYVIY</sequence>
<keyword evidence="4" id="KW-1185">Reference proteome</keyword>
<evidence type="ECO:0000259" key="2">
    <source>
        <dbReference type="PROSITE" id="PS51408"/>
    </source>
</evidence>
<feature type="domain" description="Transferrin-like" evidence="2">
    <location>
        <begin position="20"/>
        <end position="368"/>
    </location>
</feature>
<dbReference type="GO" id="GO:0005615">
    <property type="term" value="C:extracellular space"/>
    <property type="evidence" value="ECO:0007669"/>
    <property type="project" value="TreeGrafter"/>
</dbReference>
<dbReference type="GO" id="GO:0055037">
    <property type="term" value="C:recycling endosome"/>
    <property type="evidence" value="ECO:0007669"/>
    <property type="project" value="TreeGrafter"/>
</dbReference>
<organism evidence="3 4">
    <name type="scientific">Leptosia nina</name>
    <dbReference type="NCBI Taxonomy" id="320188"/>
    <lineage>
        <taxon>Eukaryota</taxon>
        <taxon>Metazoa</taxon>
        <taxon>Ecdysozoa</taxon>
        <taxon>Arthropoda</taxon>
        <taxon>Hexapoda</taxon>
        <taxon>Insecta</taxon>
        <taxon>Pterygota</taxon>
        <taxon>Neoptera</taxon>
        <taxon>Endopterygota</taxon>
        <taxon>Lepidoptera</taxon>
        <taxon>Glossata</taxon>
        <taxon>Ditrysia</taxon>
        <taxon>Papilionoidea</taxon>
        <taxon>Pieridae</taxon>
        <taxon>Pierinae</taxon>
        <taxon>Leptosia</taxon>
    </lineage>
</organism>
<keyword evidence="1" id="KW-0732">Signal</keyword>
<feature type="chain" id="PRO_5043707312" description="Transferrin-like domain-containing protein" evidence="1">
    <location>
        <begin position="18"/>
        <end position="763"/>
    </location>
</feature>
<evidence type="ECO:0000313" key="3">
    <source>
        <dbReference type="EMBL" id="CAK1556032.1"/>
    </source>
</evidence>
<dbReference type="GO" id="GO:0006826">
    <property type="term" value="P:iron ion transport"/>
    <property type="evidence" value="ECO:0007669"/>
    <property type="project" value="TreeGrafter"/>
</dbReference>
<gene>
    <name evidence="3" type="ORF">LNINA_LOCUS14807</name>
</gene>
<evidence type="ECO:0000256" key="1">
    <source>
        <dbReference type="SAM" id="SignalP"/>
    </source>
</evidence>
<evidence type="ECO:0000313" key="4">
    <source>
        <dbReference type="Proteomes" id="UP001497472"/>
    </source>
</evidence>
<dbReference type="SMART" id="SM00094">
    <property type="entry name" value="TR_FER"/>
    <property type="match status" value="1"/>
</dbReference>
<feature type="signal peptide" evidence="1">
    <location>
        <begin position="1"/>
        <end position="17"/>
    </location>
</feature>
<dbReference type="PANTHER" id="PTHR11485:SF57">
    <property type="entry name" value="TRANSFERRIN"/>
    <property type="match status" value="1"/>
</dbReference>
<dbReference type="Pfam" id="PF00405">
    <property type="entry name" value="Transferrin"/>
    <property type="match status" value="2"/>
</dbReference>
<reference evidence="3 4" key="1">
    <citation type="submission" date="2023-11" db="EMBL/GenBank/DDBJ databases">
        <authorList>
            <person name="Okamura Y."/>
        </authorList>
    </citation>
    <scope>NUCLEOTIDE SEQUENCE [LARGE SCALE GENOMIC DNA]</scope>
</reference>
<dbReference type="PRINTS" id="PR00422">
    <property type="entry name" value="TRANSFERRIN"/>
</dbReference>
<dbReference type="AlphaFoldDB" id="A0AAV1K6F4"/>
<dbReference type="Proteomes" id="UP001497472">
    <property type="component" value="Unassembled WGS sequence"/>
</dbReference>
<dbReference type="GO" id="GO:0005769">
    <property type="term" value="C:early endosome"/>
    <property type="evidence" value="ECO:0007669"/>
    <property type="project" value="TreeGrafter"/>
</dbReference>
<name>A0AAV1K6F4_9NEOP</name>
<dbReference type="PROSITE" id="PS51408">
    <property type="entry name" value="TRANSFERRIN_LIKE_4"/>
    <property type="match status" value="2"/>
</dbReference>